<keyword evidence="1" id="KW-0812">Transmembrane</keyword>
<comment type="caution">
    <text evidence="2">The sequence shown here is derived from an EMBL/GenBank/DDBJ whole genome shotgun (WGS) entry which is preliminary data.</text>
</comment>
<keyword evidence="1" id="KW-0472">Membrane</keyword>
<name>A0A645DT41_9ZZZZ</name>
<dbReference type="AlphaFoldDB" id="A0A645DT41"/>
<feature type="transmembrane region" description="Helical" evidence="1">
    <location>
        <begin position="50"/>
        <end position="78"/>
    </location>
</feature>
<feature type="transmembrane region" description="Helical" evidence="1">
    <location>
        <begin position="15"/>
        <end position="38"/>
    </location>
</feature>
<proteinExistence type="predicted"/>
<keyword evidence="1" id="KW-1133">Transmembrane helix</keyword>
<evidence type="ECO:0000256" key="1">
    <source>
        <dbReference type="SAM" id="Phobius"/>
    </source>
</evidence>
<reference evidence="2" key="1">
    <citation type="submission" date="2019-08" db="EMBL/GenBank/DDBJ databases">
        <authorList>
            <person name="Kucharzyk K."/>
            <person name="Murdoch R.W."/>
            <person name="Higgins S."/>
            <person name="Loffler F."/>
        </authorList>
    </citation>
    <scope>NUCLEOTIDE SEQUENCE</scope>
</reference>
<accession>A0A645DT41</accession>
<dbReference type="EMBL" id="VSSQ01039425">
    <property type="protein sequence ID" value="MPM92491.1"/>
    <property type="molecule type" value="Genomic_DNA"/>
</dbReference>
<organism evidence="2">
    <name type="scientific">bioreactor metagenome</name>
    <dbReference type="NCBI Taxonomy" id="1076179"/>
    <lineage>
        <taxon>unclassified sequences</taxon>
        <taxon>metagenomes</taxon>
        <taxon>ecological metagenomes</taxon>
    </lineage>
</organism>
<evidence type="ECO:0000313" key="2">
    <source>
        <dbReference type="EMBL" id="MPM92491.1"/>
    </source>
</evidence>
<protein>
    <submittedName>
        <fullName evidence="2">Uncharacterized protein</fullName>
    </submittedName>
</protein>
<gene>
    <name evidence="2" type="ORF">SDC9_139626</name>
</gene>
<feature type="transmembrane region" description="Helical" evidence="1">
    <location>
        <begin position="84"/>
        <end position="103"/>
    </location>
</feature>
<sequence>MLYEENGMRYLFNAIYTISGILMLFTLLLISVSLRNLYAFLALNMRLKSLAVFMTSYTYIGGCAGLFFISVYVLFRIYPAHHRTVITLFFALLLLTVVVHLHVNTLQLSECMQNEKQIHTTN</sequence>